<dbReference type="SUPFAM" id="SSF56219">
    <property type="entry name" value="DNase I-like"/>
    <property type="match status" value="1"/>
</dbReference>
<proteinExistence type="predicted"/>
<evidence type="ECO:0000313" key="2">
    <source>
        <dbReference type="EMBL" id="WAR06861.1"/>
    </source>
</evidence>
<reference evidence="2" key="1">
    <citation type="submission" date="2022-11" db="EMBL/GenBank/DDBJ databases">
        <title>Centuries of genome instability and evolution in soft-shell clam transmissible cancer (bioRxiv).</title>
        <authorList>
            <person name="Hart S.F.M."/>
            <person name="Yonemitsu M.A."/>
            <person name="Giersch R.M."/>
            <person name="Beal B.F."/>
            <person name="Arriagada G."/>
            <person name="Davis B.W."/>
            <person name="Ostrander E.A."/>
            <person name="Goff S.P."/>
            <person name="Metzger M.J."/>
        </authorList>
    </citation>
    <scope>NUCLEOTIDE SEQUENCE</scope>
    <source>
        <strain evidence="2">MELC-2E11</strain>
        <tissue evidence="2">Siphon/mantle</tissue>
    </source>
</reference>
<gene>
    <name evidence="2" type="ORF">MAR_016819</name>
</gene>
<dbReference type="EMBL" id="CP111017">
    <property type="protein sequence ID" value="WAR06861.1"/>
    <property type="molecule type" value="Genomic_DNA"/>
</dbReference>
<dbReference type="Gene3D" id="3.40.50.1110">
    <property type="entry name" value="SGNH hydrolase"/>
    <property type="match status" value="1"/>
</dbReference>
<dbReference type="Gene3D" id="3.60.10.10">
    <property type="entry name" value="Endonuclease/exonuclease/phosphatase"/>
    <property type="match status" value="1"/>
</dbReference>
<accession>A0ABY7EDA9</accession>
<dbReference type="Proteomes" id="UP001164746">
    <property type="component" value="Chromosome 6"/>
</dbReference>
<dbReference type="InterPro" id="IPR036514">
    <property type="entry name" value="SGNH_hydro_sf"/>
</dbReference>
<organism evidence="2 3">
    <name type="scientific">Mya arenaria</name>
    <name type="common">Soft-shell clam</name>
    <dbReference type="NCBI Taxonomy" id="6604"/>
    <lineage>
        <taxon>Eukaryota</taxon>
        <taxon>Metazoa</taxon>
        <taxon>Spiralia</taxon>
        <taxon>Lophotrochozoa</taxon>
        <taxon>Mollusca</taxon>
        <taxon>Bivalvia</taxon>
        <taxon>Autobranchia</taxon>
        <taxon>Heteroconchia</taxon>
        <taxon>Euheterodonta</taxon>
        <taxon>Imparidentia</taxon>
        <taxon>Neoheterodontei</taxon>
        <taxon>Myida</taxon>
        <taxon>Myoidea</taxon>
        <taxon>Myidae</taxon>
        <taxon>Mya</taxon>
    </lineage>
</organism>
<feature type="region of interest" description="Disordered" evidence="1">
    <location>
        <begin position="18"/>
        <end position="66"/>
    </location>
</feature>
<dbReference type="SUPFAM" id="SSF52266">
    <property type="entry name" value="SGNH hydrolase"/>
    <property type="match status" value="1"/>
</dbReference>
<dbReference type="InterPro" id="IPR036691">
    <property type="entry name" value="Endo/exonu/phosph_ase_sf"/>
</dbReference>
<protein>
    <recommendedName>
        <fullName evidence="4">Endonuclease/exonuclease/phosphatase domain-containing protein</fullName>
    </recommendedName>
</protein>
<dbReference type="CDD" id="cd00229">
    <property type="entry name" value="SGNH_hydrolase"/>
    <property type="match status" value="1"/>
</dbReference>
<name>A0ABY7EDA9_MYAAR</name>
<sequence length="413" mass="47516">MPSGHCVMYPVRNWDRDHRQDSGGLYIPERGNTSEERRNHTGTQRGFESRGGGRTGSGYSRRGKKELSDTFSDNRYKCLEHLIMEGVLVAGDSNVYRLRDSSNTRSGSGNVNISFLAVSGARYVKDRKNFRCRVREEVEHQHFRSIYLHLGSNDVFCTIEDFYRNASEVVDVLRETAPGAEIVLCSILPRAPDFSGRGFLSLKMLRACQHWVMRANQALQDVALHIPYVRFWPRMDCILTECIVIDITYRFHLTLSTHCLDGWQSGKLVINQLQLNCILLYIGDLWYQYSNSGVCIFLGDFNAKYVSDNVSSRDNLLRRFLNDCNMLPVNCLPLCTGSPYSYVSYDDKYHTLIDFICVPSELYDCVRKCDTFDDSCLNVYRHLPVFVRLYVPPIVFQNSECSLTNERPNWQKG</sequence>
<evidence type="ECO:0000256" key="1">
    <source>
        <dbReference type="SAM" id="MobiDB-lite"/>
    </source>
</evidence>
<evidence type="ECO:0000313" key="3">
    <source>
        <dbReference type="Proteomes" id="UP001164746"/>
    </source>
</evidence>
<evidence type="ECO:0008006" key="4">
    <source>
        <dbReference type="Google" id="ProtNLM"/>
    </source>
</evidence>
<keyword evidence="3" id="KW-1185">Reference proteome</keyword>